<dbReference type="SMART" id="SM00382">
    <property type="entry name" value="AAA"/>
    <property type="match status" value="1"/>
</dbReference>
<sequence length="477" mass="54264">MEAYNYYIQQLQSKEYTAEILNIVLESAYEGICVVDRQAIIREFNSAYSRFLGVRQEDVIGRKVTDVIENTRLHIVLETGVPERGFIQKINGQDMVVHRIPIWKNQQVIGAIGMLIFEGVSEVYHILQRVQNLYVKHLDTENRVEKSVACPLVKKDRVTFDQIIGNSECLQKVKRIGRRAAKVASTVLITGESGTGKELFAKAIHYNSVYANGPFISVNCSAIPEHLLESELFGYEDGAFTGAKKGGKPGKFEQANKGTIFLDEIGDMPLSMQAKILRVLQERNVERVGGTHSISLDIRVIAATNANLQELVKQGKFRADLFYRLNIIPIHLPPLRERKEDIPKLISYSLEQLSIKNGVTPKQFHQGTIKKMMEYDWPGNVRELLNTVEMLLVLCESEVITPHDLPEKFFESSNVQKIESHTHVLKEVPMKDMMEQHEYELIIQTLAECNGNKAKAARKLGIHRSTLYEKLKKYQLL</sequence>
<dbReference type="Proteomes" id="UP000076476">
    <property type="component" value="Unassembled WGS sequence"/>
</dbReference>
<accession>A0A165X325</accession>
<evidence type="ECO:0000256" key="4">
    <source>
        <dbReference type="ARBA" id="ARBA00023125"/>
    </source>
</evidence>
<evidence type="ECO:0000256" key="5">
    <source>
        <dbReference type="ARBA" id="ARBA00023163"/>
    </source>
</evidence>
<dbReference type="SUPFAM" id="SSF52540">
    <property type="entry name" value="P-loop containing nucleoside triphosphate hydrolases"/>
    <property type="match status" value="1"/>
</dbReference>
<comment type="caution">
    <text evidence="8">The sequence shown here is derived from an EMBL/GenBank/DDBJ whole genome shotgun (WGS) entry which is preliminary data.</text>
</comment>
<evidence type="ECO:0000256" key="1">
    <source>
        <dbReference type="ARBA" id="ARBA00022741"/>
    </source>
</evidence>
<gene>
    <name evidence="8" type="ORF">AZI98_13580</name>
</gene>
<keyword evidence="9" id="KW-1185">Reference proteome</keyword>
<dbReference type="SUPFAM" id="SSF55785">
    <property type="entry name" value="PYP-like sensor domain (PAS domain)"/>
    <property type="match status" value="1"/>
</dbReference>
<keyword evidence="1" id="KW-0547">Nucleotide-binding</keyword>
<dbReference type="PRINTS" id="PR01590">
    <property type="entry name" value="HTHFIS"/>
</dbReference>
<dbReference type="PROSITE" id="PS00676">
    <property type="entry name" value="SIGMA54_INTERACT_2"/>
    <property type="match status" value="1"/>
</dbReference>
<dbReference type="InterPro" id="IPR025943">
    <property type="entry name" value="Sigma_54_int_dom_ATP-bd_2"/>
</dbReference>
<keyword evidence="5" id="KW-0804">Transcription</keyword>
<feature type="domain" description="Sigma-54 factor interaction" evidence="6">
    <location>
        <begin position="163"/>
        <end position="393"/>
    </location>
</feature>
<dbReference type="InterPro" id="IPR009057">
    <property type="entry name" value="Homeodomain-like_sf"/>
</dbReference>
<keyword evidence="4" id="KW-0238">DNA-binding</keyword>
<evidence type="ECO:0000313" key="9">
    <source>
        <dbReference type="Proteomes" id="UP000076476"/>
    </source>
</evidence>
<dbReference type="NCBIfam" id="TIGR00229">
    <property type="entry name" value="sensory_box"/>
    <property type="match status" value="1"/>
</dbReference>
<evidence type="ECO:0000259" key="7">
    <source>
        <dbReference type="PROSITE" id="PS50112"/>
    </source>
</evidence>
<evidence type="ECO:0000256" key="2">
    <source>
        <dbReference type="ARBA" id="ARBA00022840"/>
    </source>
</evidence>
<feature type="domain" description="PAS" evidence="7">
    <location>
        <begin position="17"/>
        <end position="68"/>
    </location>
</feature>
<proteinExistence type="predicted"/>
<keyword evidence="2" id="KW-0067">ATP-binding</keyword>
<dbReference type="GO" id="GO:0005524">
    <property type="term" value="F:ATP binding"/>
    <property type="evidence" value="ECO:0007669"/>
    <property type="project" value="UniProtKB-KW"/>
</dbReference>
<dbReference type="CDD" id="cd00009">
    <property type="entry name" value="AAA"/>
    <property type="match status" value="1"/>
</dbReference>
<dbReference type="InterPro" id="IPR058031">
    <property type="entry name" value="AAA_lid_NorR"/>
</dbReference>
<dbReference type="InterPro" id="IPR025662">
    <property type="entry name" value="Sigma_54_int_dom_ATP-bd_1"/>
</dbReference>
<dbReference type="Gene3D" id="1.10.8.60">
    <property type="match status" value="1"/>
</dbReference>
<dbReference type="SMART" id="SM00091">
    <property type="entry name" value="PAS"/>
    <property type="match status" value="1"/>
</dbReference>
<dbReference type="InterPro" id="IPR035965">
    <property type="entry name" value="PAS-like_dom_sf"/>
</dbReference>
<evidence type="ECO:0000256" key="3">
    <source>
        <dbReference type="ARBA" id="ARBA00023015"/>
    </source>
</evidence>
<dbReference type="GO" id="GO:0006355">
    <property type="term" value="P:regulation of DNA-templated transcription"/>
    <property type="evidence" value="ECO:0007669"/>
    <property type="project" value="InterPro"/>
</dbReference>
<dbReference type="STRING" id="33936.AZI98_13580"/>
<dbReference type="InterPro" id="IPR025944">
    <property type="entry name" value="Sigma_54_int_dom_CS"/>
</dbReference>
<dbReference type="InterPro" id="IPR000014">
    <property type="entry name" value="PAS"/>
</dbReference>
<dbReference type="Gene3D" id="3.40.50.300">
    <property type="entry name" value="P-loop containing nucleotide triphosphate hydrolases"/>
    <property type="match status" value="1"/>
</dbReference>
<dbReference type="PANTHER" id="PTHR32071">
    <property type="entry name" value="TRANSCRIPTIONAL REGULATORY PROTEIN"/>
    <property type="match status" value="1"/>
</dbReference>
<dbReference type="InterPro" id="IPR002078">
    <property type="entry name" value="Sigma_54_int"/>
</dbReference>
<dbReference type="InterPro" id="IPR002197">
    <property type="entry name" value="HTH_Fis"/>
</dbReference>
<protein>
    <submittedName>
        <fullName evidence="8">Sigma-54-dependent Fis family transcriptional regulator</fullName>
    </submittedName>
</protein>
<dbReference type="FunFam" id="3.40.50.300:FF:000006">
    <property type="entry name" value="DNA-binding transcriptional regulator NtrC"/>
    <property type="match status" value="1"/>
</dbReference>
<dbReference type="SUPFAM" id="SSF46689">
    <property type="entry name" value="Homeodomain-like"/>
    <property type="match status" value="1"/>
</dbReference>
<dbReference type="Gene3D" id="3.30.450.20">
    <property type="entry name" value="PAS domain"/>
    <property type="match status" value="1"/>
</dbReference>
<dbReference type="Pfam" id="PF00989">
    <property type="entry name" value="PAS"/>
    <property type="match status" value="1"/>
</dbReference>
<dbReference type="PROSITE" id="PS00675">
    <property type="entry name" value="SIGMA54_INTERACT_1"/>
    <property type="match status" value="1"/>
</dbReference>
<dbReference type="InterPro" id="IPR013767">
    <property type="entry name" value="PAS_fold"/>
</dbReference>
<reference evidence="8 9" key="1">
    <citation type="submission" date="2016-04" db="EMBL/GenBank/DDBJ databases">
        <title>Draft genome sequence of Aeribacillus pallidus 8m3 from petroleum reservoir.</title>
        <authorList>
            <person name="Poltaraus A.B."/>
            <person name="Nazina T.N."/>
            <person name="Tourova T.P."/>
            <person name="Malakho S.M."/>
            <person name="Korshunova A.V."/>
            <person name="Sokolova D.S."/>
        </authorList>
    </citation>
    <scope>NUCLEOTIDE SEQUENCE [LARGE SCALE GENOMIC DNA]</scope>
    <source>
        <strain evidence="8 9">8m3</strain>
    </source>
</reference>
<dbReference type="InterPro" id="IPR003593">
    <property type="entry name" value="AAA+_ATPase"/>
</dbReference>
<dbReference type="PROSITE" id="PS00688">
    <property type="entry name" value="SIGMA54_INTERACT_3"/>
    <property type="match status" value="1"/>
</dbReference>
<dbReference type="EMBL" id="LWBR01000048">
    <property type="protein sequence ID" value="KZN95573.1"/>
    <property type="molecule type" value="Genomic_DNA"/>
</dbReference>
<evidence type="ECO:0000259" key="6">
    <source>
        <dbReference type="PROSITE" id="PS50045"/>
    </source>
</evidence>
<dbReference type="GO" id="GO:0043565">
    <property type="term" value="F:sequence-specific DNA binding"/>
    <property type="evidence" value="ECO:0007669"/>
    <property type="project" value="InterPro"/>
</dbReference>
<dbReference type="Pfam" id="PF02954">
    <property type="entry name" value="HTH_8"/>
    <property type="match status" value="1"/>
</dbReference>
<dbReference type="Pfam" id="PF25601">
    <property type="entry name" value="AAA_lid_14"/>
    <property type="match status" value="1"/>
</dbReference>
<dbReference type="AlphaFoldDB" id="A0A165X325"/>
<dbReference type="PROSITE" id="PS50112">
    <property type="entry name" value="PAS"/>
    <property type="match status" value="1"/>
</dbReference>
<organism evidence="8 9">
    <name type="scientific">Aeribacillus pallidus</name>
    <dbReference type="NCBI Taxonomy" id="33936"/>
    <lineage>
        <taxon>Bacteria</taxon>
        <taxon>Bacillati</taxon>
        <taxon>Bacillota</taxon>
        <taxon>Bacilli</taxon>
        <taxon>Bacillales</taxon>
        <taxon>Bacillaceae</taxon>
        <taxon>Aeribacillus</taxon>
    </lineage>
</organism>
<dbReference type="InterPro" id="IPR027417">
    <property type="entry name" value="P-loop_NTPase"/>
</dbReference>
<dbReference type="Pfam" id="PF00158">
    <property type="entry name" value="Sigma54_activat"/>
    <property type="match status" value="1"/>
</dbReference>
<dbReference type="PANTHER" id="PTHR32071:SF57">
    <property type="entry name" value="C4-DICARBOXYLATE TRANSPORT TRANSCRIPTIONAL REGULATORY PROTEIN DCTD"/>
    <property type="match status" value="1"/>
</dbReference>
<dbReference type="CDD" id="cd00130">
    <property type="entry name" value="PAS"/>
    <property type="match status" value="1"/>
</dbReference>
<keyword evidence="3" id="KW-0805">Transcription regulation</keyword>
<dbReference type="PROSITE" id="PS50045">
    <property type="entry name" value="SIGMA54_INTERACT_4"/>
    <property type="match status" value="1"/>
</dbReference>
<evidence type="ECO:0000313" key="8">
    <source>
        <dbReference type="EMBL" id="KZN95573.1"/>
    </source>
</evidence>
<dbReference type="Gene3D" id="1.10.10.60">
    <property type="entry name" value="Homeodomain-like"/>
    <property type="match status" value="1"/>
</dbReference>
<name>A0A165X325_9BACI</name>